<dbReference type="RefSeq" id="WP_046440671.1">
    <property type="nucleotide sequence ID" value="NZ_CP011312.1"/>
</dbReference>
<evidence type="ECO:0000313" key="2">
    <source>
        <dbReference type="EMBL" id="VEH06003.1"/>
    </source>
</evidence>
<reference evidence="2 4" key="2">
    <citation type="submission" date="2018-12" db="EMBL/GenBank/DDBJ databases">
        <authorList>
            <consortium name="Pathogen Informatics"/>
        </authorList>
    </citation>
    <scope>NUCLEOTIDE SEQUENCE [LARGE SCALE GENOMIC DNA]</scope>
    <source>
        <strain evidence="2 4">NCTC949</strain>
    </source>
</reference>
<dbReference type="KEGG" id="cku:UL82_09770"/>
<evidence type="ECO:0000313" key="3">
    <source>
        <dbReference type="Proteomes" id="UP000033457"/>
    </source>
</evidence>
<proteinExistence type="predicted"/>
<evidence type="ECO:0000313" key="1">
    <source>
        <dbReference type="EMBL" id="AKE42091.1"/>
    </source>
</evidence>
<dbReference type="EMBL" id="CP011312">
    <property type="protein sequence ID" value="AKE42091.1"/>
    <property type="molecule type" value="Genomic_DNA"/>
</dbReference>
<dbReference type="EMBL" id="LR134377">
    <property type="protein sequence ID" value="VEH06003.1"/>
    <property type="molecule type" value="Genomic_DNA"/>
</dbReference>
<keyword evidence="3" id="KW-1185">Reference proteome</keyword>
<reference evidence="1 3" key="1">
    <citation type="journal article" date="2015" name="Genome Announc.">
        <title>Complete Genome Sequence of Corynebacterium kutscheri DSM 20755, a Corynebacterial Type Strain with Remarkably Low G+C Content of Chromosomal DNA.</title>
        <authorList>
            <person name="Ruckert C."/>
            <person name="Albersmeier A."/>
            <person name="Winkler A."/>
            <person name="Tauch A."/>
        </authorList>
    </citation>
    <scope>NUCLEOTIDE SEQUENCE [LARGE SCALE GENOMIC DNA]</scope>
    <source>
        <strain evidence="1 3">DSM 20755</strain>
    </source>
</reference>
<dbReference type="Proteomes" id="UP000033457">
    <property type="component" value="Chromosome"/>
</dbReference>
<name>A0A0F6TDZ2_9CORY</name>
<accession>A0A0F6TDZ2</accession>
<gene>
    <name evidence="2" type="ORF">NCTC949_00900</name>
    <name evidence="1" type="ORF">UL82_09770</name>
</gene>
<sequence length="140" mass="15376">MFSNNLRCVEVVTSRGVVAYRGIVVAGVKNFENQYASQAVGMQSEWLLVFYVHVGDRANNKIYFCTMIFPHGVVVVAGSLGNEMGKSVQLPQLGSQSTGSLCLHDNAMDIKPLLSGVLLKAPQSLKESLMYKLRKDQYAC</sequence>
<dbReference type="STRING" id="35755.UL82_09770"/>
<protein>
    <submittedName>
        <fullName evidence="1">Uncharacterized protein</fullName>
    </submittedName>
</protein>
<organism evidence="1 3">
    <name type="scientific">Corynebacterium kutscheri</name>
    <dbReference type="NCBI Taxonomy" id="35755"/>
    <lineage>
        <taxon>Bacteria</taxon>
        <taxon>Bacillati</taxon>
        <taxon>Actinomycetota</taxon>
        <taxon>Actinomycetes</taxon>
        <taxon>Mycobacteriales</taxon>
        <taxon>Corynebacteriaceae</taxon>
        <taxon>Corynebacterium</taxon>
    </lineage>
</organism>
<dbReference type="Proteomes" id="UP000271380">
    <property type="component" value="Chromosome"/>
</dbReference>
<evidence type="ECO:0000313" key="4">
    <source>
        <dbReference type="Proteomes" id="UP000271380"/>
    </source>
</evidence>
<dbReference type="HOGENOM" id="CLU_1831805_0_0_11"/>
<dbReference type="AlphaFoldDB" id="A0A0F6TDZ2"/>